<name>A0ABS9WIF8_9ACTN</name>
<keyword evidence="2" id="KW-1185">Reference proteome</keyword>
<keyword evidence="1" id="KW-0540">Nuclease</keyword>
<evidence type="ECO:0000313" key="2">
    <source>
        <dbReference type="Proteomes" id="UP001430755"/>
    </source>
</evidence>
<accession>A0ABS9WIF8</accession>
<keyword evidence="1" id="KW-0255">Endonuclease</keyword>
<reference evidence="1" key="1">
    <citation type="submission" date="2021-11" db="EMBL/GenBank/DDBJ databases">
        <title>A Novel Adlercreutzia Species, isolated from a Allomyrina dichotoma larva feces.</title>
        <authorList>
            <person name="Suh M.K."/>
        </authorList>
    </citation>
    <scope>NUCLEOTIDE SEQUENCE</scope>
    <source>
        <strain evidence="1">JBNU-10</strain>
    </source>
</reference>
<comment type="caution">
    <text evidence="1">The sequence shown here is derived from an EMBL/GenBank/DDBJ whole genome shotgun (WGS) entry which is preliminary data.</text>
</comment>
<dbReference type="Gene3D" id="3.40.960.10">
    <property type="entry name" value="VSR Endonuclease"/>
    <property type="match status" value="1"/>
</dbReference>
<organism evidence="1 2">
    <name type="scientific">Adlercreutzia faecimuris</name>
    <dbReference type="NCBI Taxonomy" id="2897341"/>
    <lineage>
        <taxon>Bacteria</taxon>
        <taxon>Bacillati</taxon>
        <taxon>Actinomycetota</taxon>
        <taxon>Coriobacteriia</taxon>
        <taxon>Eggerthellales</taxon>
        <taxon>Eggerthellaceae</taxon>
        <taxon>Adlercreutzia</taxon>
    </lineage>
</organism>
<protein>
    <submittedName>
        <fullName evidence="1">Endonuclease domain-containing protein</fullName>
    </submittedName>
</protein>
<dbReference type="EMBL" id="JAJMLW010000003">
    <property type="protein sequence ID" value="MCI2242631.1"/>
    <property type="molecule type" value="Genomic_DNA"/>
</dbReference>
<evidence type="ECO:0000313" key="1">
    <source>
        <dbReference type="EMBL" id="MCI2242631.1"/>
    </source>
</evidence>
<keyword evidence="1" id="KW-0378">Hydrolase</keyword>
<gene>
    <name evidence="1" type="ORF">LPT13_09735</name>
</gene>
<dbReference type="GO" id="GO:0004519">
    <property type="term" value="F:endonuclease activity"/>
    <property type="evidence" value="ECO:0007669"/>
    <property type="project" value="UniProtKB-KW"/>
</dbReference>
<sequence>MSLIFCHRSAVGLYRMDCPTQPFRGGLDRAWARGDASDLPARARACSSQARYLERPYHLLVPSSVKRRSTAEVVYHSLGRFPSGALRQLAPGEFVVSPECCLMQMARSMEMLELVKLGYEFCGRYSFDRQGACLFDERDPLTDPVRLGRFAARMEGAYGIRHLTRALPHIIGNSFSPAETATAMLLSLPHRYGGFAIERPLLNHRIDPGARHQASVGKAYYLCDLFWPEAQVAVEYDSDLCHTGPERIARDALRRIDLTRLGVTVLTLTKGQLYDPWAFARFAGTLARSLGGQLRVRCGGFEERHRLLRATVLSGSGAIRR</sequence>
<dbReference type="Proteomes" id="UP001430755">
    <property type="component" value="Unassembled WGS sequence"/>
</dbReference>
<dbReference type="RefSeq" id="WP_242166082.1">
    <property type="nucleotide sequence ID" value="NZ_JAJMLW010000003.1"/>
</dbReference>
<proteinExistence type="predicted"/>